<evidence type="ECO:0000259" key="1">
    <source>
        <dbReference type="Pfam" id="PF01939"/>
    </source>
</evidence>
<dbReference type="Proteomes" id="UP000182045">
    <property type="component" value="Unassembled WGS sequence"/>
</dbReference>
<sequence length="291" mass="32444">MVFRAYSNGIEVEEVEGGLLVRQGAVAYVARNWRLTKPVEQLIETAFASGLDCMIRDEHPRQNARWPNPRGVVYLAFSPGSGGQWSLAVDTFRAGRGDYGHAVFNGKYHEQFAAAELPFVFEGRNKTAGHLVVTRQHVISTLEALSGFDHSVLALNRNAHDGVGFTTEYVIQREILTNWDQTPWSARYDVVQDEFPVDGGLTSRRIDILARDRMTGDWLIFELKRAEAKPAAVRQVADYLLALGKQDKFAHGRLNGVLVAERIPPTVRTLAKAEGVAVYEVSWPLNLIRAA</sequence>
<evidence type="ECO:0000313" key="4">
    <source>
        <dbReference type="Proteomes" id="UP000050413"/>
    </source>
</evidence>
<dbReference type="AlphaFoldDB" id="A0A0P7YX10"/>
<dbReference type="GO" id="GO:0004519">
    <property type="term" value="F:endonuclease activity"/>
    <property type="evidence" value="ECO:0007669"/>
    <property type="project" value="InterPro"/>
</dbReference>
<dbReference type="EMBL" id="FBYC01000004">
    <property type="protein sequence ID" value="CUX80412.1"/>
    <property type="molecule type" value="Genomic_DNA"/>
</dbReference>
<protein>
    <submittedName>
        <fullName evidence="3">Putative nuclease of the RecB family</fullName>
    </submittedName>
</protein>
<dbReference type="InterPro" id="IPR011856">
    <property type="entry name" value="tRNA_endonuc-like_dom_sf"/>
</dbReference>
<dbReference type="Proteomes" id="UP000050413">
    <property type="component" value="Unassembled WGS sequence"/>
</dbReference>
<dbReference type="EMBL" id="LJSG01000008">
    <property type="protein sequence ID" value="KPP93581.1"/>
    <property type="molecule type" value="Genomic_DNA"/>
</dbReference>
<evidence type="ECO:0000313" key="5">
    <source>
        <dbReference type="Proteomes" id="UP000182045"/>
    </source>
</evidence>
<evidence type="ECO:0000313" key="3">
    <source>
        <dbReference type="EMBL" id="KPP93581.1"/>
    </source>
</evidence>
<feature type="domain" description="Endonuclease NucS C-terminal" evidence="1">
    <location>
        <begin position="202"/>
        <end position="286"/>
    </location>
</feature>
<accession>A0A0P7YX10</accession>
<name>A0A0P7YX10_9RHOB</name>
<evidence type="ECO:0000313" key="2">
    <source>
        <dbReference type="EMBL" id="CUX80412.1"/>
    </source>
</evidence>
<gene>
    <name evidence="2" type="ORF">Ga0058931_1121</name>
    <name evidence="3" type="ORF">HLUCCA05_11440</name>
</gene>
<comment type="caution">
    <text evidence="3">The sequence shown here is derived from an EMBL/GenBank/DDBJ whole genome shotgun (WGS) entry which is preliminary data.</text>
</comment>
<proteinExistence type="predicted"/>
<dbReference type="InterPro" id="IPR048301">
    <property type="entry name" value="NucS_C"/>
</dbReference>
<reference evidence="2 5" key="2">
    <citation type="submission" date="2016-01" db="EMBL/GenBank/DDBJ databases">
        <authorList>
            <person name="Varghese N."/>
        </authorList>
    </citation>
    <scope>NUCLEOTIDE SEQUENCE [LARGE SCALE GENOMIC DNA]</scope>
    <source>
        <strain evidence="2 5">HL-91</strain>
    </source>
</reference>
<organism evidence="3 4">
    <name type="scientific">Roseibaca calidilacus</name>
    <dbReference type="NCBI Taxonomy" id="1666912"/>
    <lineage>
        <taxon>Bacteria</taxon>
        <taxon>Pseudomonadati</taxon>
        <taxon>Pseudomonadota</taxon>
        <taxon>Alphaproteobacteria</taxon>
        <taxon>Rhodobacterales</taxon>
        <taxon>Paracoccaceae</taxon>
        <taxon>Roseinatronobacter</taxon>
    </lineage>
</organism>
<dbReference type="GO" id="GO:0003676">
    <property type="term" value="F:nucleic acid binding"/>
    <property type="evidence" value="ECO:0007669"/>
    <property type="project" value="InterPro"/>
</dbReference>
<dbReference type="STRING" id="1666912.Ga0058931_1121"/>
<dbReference type="Pfam" id="PF01939">
    <property type="entry name" value="NucS_C"/>
    <property type="match status" value="1"/>
</dbReference>
<reference evidence="3 4" key="1">
    <citation type="submission" date="2015-09" db="EMBL/GenBank/DDBJ databases">
        <title>Identification and resolution of microdiversity through metagenomic sequencing of parallel consortia.</title>
        <authorList>
            <person name="Nelson W.C."/>
            <person name="Romine M.F."/>
            <person name="Lindemann S.R."/>
        </authorList>
    </citation>
    <scope>NUCLEOTIDE SEQUENCE [LARGE SCALE GENOMIC DNA]</scope>
    <source>
        <strain evidence="3">HL-91</strain>
    </source>
</reference>
<keyword evidence="5" id="KW-1185">Reference proteome</keyword>
<dbReference type="Gene3D" id="3.40.1350.10">
    <property type="match status" value="1"/>
</dbReference>